<keyword evidence="1" id="KW-0175">Coiled coil</keyword>
<evidence type="ECO:0000256" key="1">
    <source>
        <dbReference type="SAM" id="Coils"/>
    </source>
</evidence>
<evidence type="ECO:0000313" key="2">
    <source>
        <dbReference type="EMBL" id="GKX30534.1"/>
    </source>
</evidence>
<name>A0A9W5YEL6_9FIRM</name>
<protein>
    <recommendedName>
        <fullName evidence="4">Septum formation initiator</fullName>
    </recommendedName>
</protein>
<gene>
    <name evidence="2" type="ORF">SH1V18_30140</name>
</gene>
<dbReference type="InterPro" id="IPR007060">
    <property type="entry name" value="FtsL/DivIC"/>
</dbReference>
<proteinExistence type="predicted"/>
<dbReference type="EMBL" id="BRLB01000010">
    <property type="protein sequence ID" value="GKX30534.1"/>
    <property type="molecule type" value="Genomic_DNA"/>
</dbReference>
<comment type="caution">
    <text evidence="2">The sequence shown here is derived from an EMBL/GenBank/DDBJ whole genome shotgun (WGS) entry which is preliminary data.</text>
</comment>
<organism evidence="2 3">
    <name type="scientific">Vallitalea longa</name>
    <dbReference type="NCBI Taxonomy" id="2936439"/>
    <lineage>
        <taxon>Bacteria</taxon>
        <taxon>Bacillati</taxon>
        <taxon>Bacillota</taxon>
        <taxon>Clostridia</taxon>
        <taxon>Lachnospirales</taxon>
        <taxon>Vallitaleaceae</taxon>
        <taxon>Vallitalea</taxon>
    </lineage>
</organism>
<dbReference type="AlphaFoldDB" id="A0A9W5YEL6"/>
<dbReference type="Pfam" id="PF04977">
    <property type="entry name" value="DivIC"/>
    <property type="match status" value="1"/>
</dbReference>
<reference evidence="2" key="1">
    <citation type="submission" date="2022-06" db="EMBL/GenBank/DDBJ databases">
        <title>Vallitalea longa sp. nov., an anaerobic bacterium isolated from marine sediment.</title>
        <authorList>
            <person name="Hirano S."/>
            <person name="Terahara T."/>
            <person name="Mori K."/>
            <person name="Hamada M."/>
            <person name="Matsumoto R."/>
            <person name="Kobayashi T."/>
        </authorList>
    </citation>
    <scope>NUCLEOTIDE SEQUENCE</scope>
    <source>
        <strain evidence="2">SH18-1</strain>
    </source>
</reference>
<keyword evidence="3" id="KW-1185">Reference proteome</keyword>
<feature type="coiled-coil region" evidence="1">
    <location>
        <begin position="40"/>
        <end position="67"/>
    </location>
</feature>
<dbReference type="Proteomes" id="UP001144256">
    <property type="component" value="Unassembled WGS sequence"/>
</dbReference>
<accession>A0A9W5YEL6</accession>
<evidence type="ECO:0000313" key="3">
    <source>
        <dbReference type="Proteomes" id="UP001144256"/>
    </source>
</evidence>
<evidence type="ECO:0008006" key="4">
    <source>
        <dbReference type="Google" id="ProtNLM"/>
    </source>
</evidence>
<sequence length="101" mass="11784">MIVYLRRKKKKTKAILFATLVLILLTTVVGIKVSSLYVKNIGLEKQESSLEEQIEAEQEKHIDLLKEQEYIKSDEYIEQLGREKFGLVKPDEIIFVNEDED</sequence>